<organism evidence="2">
    <name type="scientific">uncultured Caudovirales phage</name>
    <dbReference type="NCBI Taxonomy" id="2100421"/>
    <lineage>
        <taxon>Viruses</taxon>
        <taxon>Duplodnaviria</taxon>
        <taxon>Heunggongvirae</taxon>
        <taxon>Uroviricota</taxon>
        <taxon>Caudoviricetes</taxon>
        <taxon>Peduoviridae</taxon>
        <taxon>Maltschvirus</taxon>
        <taxon>Maltschvirus maltsch</taxon>
    </lineage>
</organism>
<protein>
    <submittedName>
        <fullName evidence="2">Uncharacterized protein</fullName>
    </submittedName>
</protein>
<dbReference type="EMBL" id="LR798352">
    <property type="protein sequence ID" value="CAB5226060.1"/>
    <property type="molecule type" value="Genomic_DNA"/>
</dbReference>
<sequence>MKDTLIFIYELVKFILISVPLALTLYLTAHFIYELKRIINGIRFGAKRIRKLN</sequence>
<keyword evidence="1" id="KW-0812">Transmembrane</keyword>
<keyword evidence="1" id="KW-1133">Transmembrane helix</keyword>
<evidence type="ECO:0000313" key="2">
    <source>
        <dbReference type="EMBL" id="CAB5226060.1"/>
    </source>
</evidence>
<keyword evidence="1" id="KW-0472">Membrane</keyword>
<accession>A0A6J7X8W0</accession>
<proteinExistence type="predicted"/>
<evidence type="ECO:0000256" key="1">
    <source>
        <dbReference type="SAM" id="Phobius"/>
    </source>
</evidence>
<name>A0A6J7X8W0_9CAUD</name>
<gene>
    <name evidence="2" type="ORF">UFOVP753_37</name>
</gene>
<reference evidence="2" key="1">
    <citation type="submission" date="2020-05" db="EMBL/GenBank/DDBJ databases">
        <authorList>
            <person name="Chiriac C."/>
            <person name="Salcher M."/>
            <person name="Ghai R."/>
            <person name="Kavagutti S V."/>
        </authorList>
    </citation>
    <scope>NUCLEOTIDE SEQUENCE</scope>
</reference>
<feature type="transmembrane region" description="Helical" evidence="1">
    <location>
        <begin position="6"/>
        <end position="33"/>
    </location>
</feature>